<dbReference type="GO" id="GO:0003735">
    <property type="term" value="F:structural constituent of ribosome"/>
    <property type="evidence" value="ECO:0007669"/>
    <property type="project" value="InterPro"/>
</dbReference>
<sequence>MNKYELILVVAPNLTEEEVKATFEKAKGVIEGNGGVVDNVDDWGKRRLAYEINDFNEGFYYLVNFSSNPELPKELDRILRITDSVVRHMVVKQG</sequence>
<dbReference type="GO" id="GO:0005840">
    <property type="term" value="C:ribosome"/>
    <property type="evidence" value="ECO:0007669"/>
    <property type="project" value="UniProtKB-KW"/>
</dbReference>
<name>A0A0J8DBW6_CLOCY</name>
<evidence type="ECO:0000256" key="1">
    <source>
        <dbReference type="ARBA" id="ARBA00009512"/>
    </source>
</evidence>
<dbReference type="InterPro" id="IPR020814">
    <property type="entry name" value="Ribosomal_S6_plastid/chlpt"/>
</dbReference>
<dbReference type="InterPro" id="IPR035980">
    <property type="entry name" value="Ribosomal_bS6_sf"/>
</dbReference>
<dbReference type="Proteomes" id="UP000036756">
    <property type="component" value="Unassembled WGS sequence"/>
</dbReference>
<evidence type="ECO:0000256" key="6">
    <source>
        <dbReference type="ARBA" id="ARBA00035104"/>
    </source>
</evidence>
<dbReference type="RefSeq" id="WP_048570439.1">
    <property type="nucleotide sequence ID" value="NZ_LFVU01000026.1"/>
</dbReference>
<dbReference type="Pfam" id="PF01250">
    <property type="entry name" value="Ribosomal_S6"/>
    <property type="match status" value="1"/>
</dbReference>
<dbReference type="SUPFAM" id="SSF54995">
    <property type="entry name" value="Ribosomal protein S6"/>
    <property type="match status" value="1"/>
</dbReference>
<dbReference type="InterPro" id="IPR020815">
    <property type="entry name" value="Ribosomal_bS6_CS"/>
</dbReference>
<evidence type="ECO:0000313" key="10">
    <source>
        <dbReference type="Proteomes" id="UP000036756"/>
    </source>
</evidence>
<dbReference type="NCBIfam" id="TIGR00166">
    <property type="entry name" value="S6"/>
    <property type="match status" value="1"/>
</dbReference>
<dbReference type="STRING" id="1121307.CLCY_3c00450"/>
<dbReference type="Gene3D" id="3.30.70.60">
    <property type="match status" value="1"/>
</dbReference>
<dbReference type="GO" id="GO:0005737">
    <property type="term" value="C:cytoplasm"/>
    <property type="evidence" value="ECO:0007669"/>
    <property type="project" value="UniProtKB-ARBA"/>
</dbReference>
<evidence type="ECO:0000313" key="9">
    <source>
        <dbReference type="EMBL" id="KMT21778.1"/>
    </source>
</evidence>
<dbReference type="InterPro" id="IPR000529">
    <property type="entry name" value="Ribosomal_bS6"/>
</dbReference>
<dbReference type="InterPro" id="IPR014717">
    <property type="entry name" value="Transl_elong_EF1B/ribsomal_bS6"/>
</dbReference>
<keyword evidence="3 8" id="KW-0694">RNA-binding</keyword>
<dbReference type="OrthoDB" id="9812702at2"/>
<keyword evidence="4 8" id="KW-0689">Ribosomal protein</keyword>
<proteinExistence type="inferred from homology"/>
<gene>
    <name evidence="8 9" type="primary">rpsF</name>
    <name evidence="9" type="ORF">CLCY_3c00450</name>
</gene>
<dbReference type="PATRIC" id="fig|1121307.3.peg.1399"/>
<dbReference type="EMBL" id="LFVU01000026">
    <property type="protein sequence ID" value="KMT21778.1"/>
    <property type="molecule type" value="Genomic_DNA"/>
</dbReference>
<dbReference type="GO" id="GO:1990904">
    <property type="term" value="C:ribonucleoprotein complex"/>
    <property type="evidence" value="ECO:0007669"/>
    <property type="project" value="UniProtKB-KW"/>
</dbReference>
<dbReference type="GO" id="GO:0070181">
    <property type="term" value="F:small ribosomal subunit rRNA binding"/>
    <property type="evidence" value="ECO:0007669"/>
    <property type="project" value="TreeGrafter"/>
</dbReference>
<dbReference type="AlphaFoldDB" id="A0A0J8DBW6"/>
<evidence type="ECO:0000256" key="7">
    <source>
        <dbReference type="ARBA" id="ARBA00035294"/>
    </source>
</evidence>
<comment type="caution">
    <text evidence="9">The sequence shown here is derived from an EMBL/GenBank/DDBJ whole genome shotgun (WGS) entry which is preliminary data.</text>
</comment>
<keyword evidence="5 8" id="KW-0687">Ribonucleoprotein</keyword>
<evidence type="ECO:0000256" key="2">
    <source>
        <dbReference type="ARBA" id="ARBA00022730"/>
    </source>
</evidence>
<comment type="similarity">
    <text evidence="1 8">Belongs to the bacterial ribosomal protein bS6 family.</text>
</comment>
<dbReference type="PANTHER" id="PTHR21011:SF1">
    <property type="entry name" value="SMALL RIBOSOMAL SUBUNIT PROTEIN BS6M"/>
    <property type="match status" value="1"/>
</dbReference>
<reference evidence="9 10" key="1">
    <citation type="submission" date="2015-06" db="EMBL/GenBank/DDBJ databases">
        <title>Draft genome sequence of the purine-degrading Clostridium cylindrosporum HC-1 (DSM 605).</title>
        <authorList>
            <person name="Poehlein A."/>
            <person name="Schiel-Bengelsdorf B."/>
            <person name="Bengelsdorf F."/>
            <person name="Daniel R."/>
            <person name="Duerre P."/>
        </authorList>
    </citation>
    <scope>NUCLEOTIDE SEQUENCE [LARGE SCALE GENOMIC DNA]</scope>
    <source>
        <strain evidence="9 10">DSM 605</strain>
    </source>
</reference>
<accession>A0A0J8DBW6</accession>
<dbReference type="HAMAP" id="MF_00360">
    <property type="entry name" value="Ribosomal_bS6"/>
    <property type="match status" value="1"/>
</dbReference>
<evidence type="ECO:0000256" key="5">
    <source>
        <dbReference type="ARBA" id="ARBA00023274"/>
    </source>
</evidence>
<keyword evidence="2 8" id="KW-0699">rRNA-binding</keyword>
<dbReference type="CDD" id="cd00473">
    <property type="entry name" value="bS6"/>
    <property type="match status" value="1"/>
</dbReference>
<evidence type="ECO:0000256" key="3">
    <source>
        <dbReference type="ARBA" id="ARBA00022884"/>
    </source>
</evidence>
<dbReference type="PANTHER" id="PTHR21011">
    <property type="entry name" value="MITOCHONDRIAL 28S RIBOSOMAL PROTEIN S6"/>
    <property type="match status" value="1"/>
</dbReference>
<evidence type="ECO:0000256" key="4">
    <source>
        <dbReference type="ARBA" id="ARBA00022980"/>
    </source>
</evidence>
<dbReference type="PROSITE" id="PS01048">
    <property type="entry name" value="RIBOSOMAL_S6"/>
    <property type="match status" value="1"/>
</dbReference>
<organism evidence="9 10">
    <name type="scientific">Clostridium cylindrosporum DSM 605</name>
    <dbReference type="NCBI Taxonomy" id="1121307"/>
    <lineage>
        <taxon>Bacteria</taxon>
        <taxon>Bacillati</taxon>
        <taxon>Bacillota</taxon>
        <taxon>Clostridia</taxon>
        <taxon>Eubacteriales</taxon>
        <taxon>Clostridiaceae</taxon>
        <taxon>Clostridium</taxon>
    </lineage>
</organism>
<protein>
    <recommendedName>
        <fullName evidence="7 8">Small ribosomal subunit protein bS6</fullName>
    </recommendedName>
</protein>
<dbReference type="GO" id="GO:0006412">
    <property type="term" value="P:translation"/>
    <property type="evidence" value="ECO:0007669"/>
    <property type="project" value="UniProtKB-UniRule"/>
</dbReference>
<dbReference type="FunFam" id="3.30.70.60:FF:000002">
    <property type="entry name" value="30S ribosomal protein S6"/>
    <property type="match status" value="1"/>
</dbReference>
<evidence type="ECO:0000256" key="8">
    <source>
        <dbReference type="HAMAP-Rule" id="MF_00360"/>
    </source>
</evidence>
<keyword evidence="10" id="KW-1185">Reference proteome</keyword>
<comment type="function">
    <text evidence="6 8">Binds together with bS18 to 16S ribosomal RNA.</text>
</comment>